<sequence length="92" mass="9773">MSQIAEIEFLKPAGAFYAFISVEQLIGRQSPLSVTLNDDTDIASYLLDAFGVSSVPGIAFGAPGFIRLSIAASDEELTRACSRLKDMVASLS</sequence>
<keyword evidence="5" id="KW-0808">Transferase</keyword>
<evidence type="ECO:0000256" key="4">
    <source>
        <dbReference type="ARBA" id="ARBA00022576"/>
    </source>
</evidence>
<evidence type="ECO:0000256" key="7">
    <source>
        <dbReference type="ARBA" id="ARBA00049185"/>
    </source>
</evidence>
<dbReference type="SUPFAM" id="SSF53383">
    <property type="entry name" value="PLP-dependent transferases"/>
    <property type="match status" value="1"/>
</dbReference>
<evidence type="ECO:0000313" key="9">
    <source>
        <dbReference type="EMBL" id="KYB45367.1"/>
    </source>
</evidence>
<gene>
    <name evidence="9" type="ORF">AB664_41610</name>
</gene>
<dbReference type="PANTHER" id="PTHR46383:SF1">
    <property type="entry name" value="ASPARTATE AMINOTRANSFERASE"/>
    <property type="match status" value="1"/>
</dbReference>
<dbReference type="InterPro" id="IPR050596">
    <property type="entry name" value="AspAT/PAT-like"/>
</dbReference>
<evidence type="ECO:0000256" key="2">
    <source>
        <dbReference type="ARBA" id="ARBA00007441"/>
    </source>
</evidence>
<keyword evidence="6" id="KW-0663">Pyridoxal phosphate</keyword>
<dbReference type="Pfam" id="PF00155">
    <property type="entry name" value="Aminotran_1_2"/>
    <property type="match status" value="1"/>
</dbReference>
<comment type="cofactor">
    <cofactor evidence="1">
        <name>pyridoxal 5'-phosphate</name>
        <dbReference type="ChEBI" id="CHEBI:597326"/>
    </cofactor>
</comment>
<organism evidence="9">
    <name type="scientific">Brucella anthropi</name>
    <name type="common">Ochrobactrum anthropi</name>
    <dbReference type="NCBI Taxonomy" id="529"/>
    <lineage>
        <taxon>Bacteria</taxon>
        <taxon>Pseudomonadati</taxon>
        <taxon>Pseudomonadota</taxon>
        <taxon>Alphaproteobacteria</taxon>
        <taxon>Hyphomicrobiales</taxon>
        <taxon>Brucellaceae</taxon>
        <taxon>Brucella/Ochrobactrum group</taxon>
        <taxon>Brucella</taxon>
    </lineage>
</organism>
<dbReference type="InterPro" id="IPR015424">
    <property type="entry name" value="PyrdxlP-dep_Trfase"/>
</dbReference>
<reference evidence="9" key="1">
    <citation type="submission" date="2016-02" db="EMBL/GenBank/DDBJ databases">
        <title>Genomic sequences of Ochrobactrum anthropi.</title>
        <authorList>
            <person name="Chudasama K.S."/>
            <person name="Thaker V.S."/>
        </authorList>
    </citation>
    <scope>NUCLEOTIDE SEQUENCE [LARGE SCALE GENOMIC DNA]</scope>
    <source>
        <strain evidence="9">SUBG007</strain>
    </source>
</reference>
<dbReference type="PANTHER" id="PTHR46383">
    <property type="entry name" value="ASPARTATE AMINOTRANSFERASE"/>
    <property type="match status" value="1"/>
</dbReference>
<keyword evidence="4" id="KW-0032">Aminotransferase</keyword>
<dbReference type="EMBL" id="LUAY01005239">
    <property type="protein sequence ID" value="KYB45367.1"/>
    <property type="molecule type" value="Genomic_DNA"/>
</dbReference>
<feature type="domain" description="Aminotransferase class I/classII large" evidence="8">
    <location>
        <begin position="6"/>
        <end position="84"/>
    </location>
</feature>
<dbReference type="GO" id="GO:0006520">
    <property type="term" value="P:amino acid metabolic process"/>
    <property type="evidence" value="ECO:0007669"/>
    <property type="project" value="InterPro"/>
</dbReference>
<dbReference type="EC" id="2.6.1.1" evidence="3"/>
<comment type="caution">
    <text evidence="9">The sequence shown here is derived from an EMBL/GenBank/DDBJ whole genome shotgun (WGS) entry which is preliminary data.</text>
</comment>
<evidence type="ECO:0000256" key="3">
    <source>
        <dbReference type="ARBA" id="ARBA00012753"/>
    </source>
</evidence>
<evidence type="ECO:0000256" key="1">
    <source>
        <dbReference type="ARBA" id="ARBA00001933"/>
    </source>
</evidence>
<dbReference type="Gene3D" id="3.90.1150.10">
    <property type="entry name" value="Aspartate Aminotransferase, domain 1"/>
    <property type="match status" value="1"/>
</dbReference>
<accession>A0A656Z3V7</accession>
<dbReference type="GO" id="GO:0030170">
    <property type="term" value="F:pyridoxal phosphate binding"/>
    <property type="evidence" value="ECO:0007669"/>
    <property type="project" value="InterPro"/>
</dbReference>
<evidence type="ECO:0000256" key="5">
    <source>
        <dbReference type="ARBA" id="ARBA00022679"/>
    </source>
</evidence>
<evidence type="ECO:0000256" key="6">
    <source>
        <dbReference type="ARBA" id="ARBA00022898"/>
    </source>
</evidence>
<dbReference type="GO" id="GO:0004069">
    <property type="term" value="F:L-aspartate:2-oxoglutarate aminotransferase activity"/>
    <property type="evidence" value="ECO:0007669"/>
    <property type="project" value="UniProtKB-EC"/>
</dbReference>
<protein>
    <recommendedName>
        <fullName evidence="3">aspartate transaminase</fullName>
        <ecNumber evidence="3">2.6.1.1</ecNumber>
    </recommendedName>
</protein>
<comment type="similarity">
    <text evidence="2">Belongs to the class-I pyridoxal-phosphate-dependent aminotransferase family.</text>
</comment>
<comment type="catalytic activity">
    <reaction evidence="7">
        <text>L-aspartate + 2-oxoglutarate = oxaloacetate + L-glutamate</text>
        <dbReference type="Rhea" id="RHEA:21824"/>
        <dbReference type="ChEBI" id="CHEBI:16452"/>
        <dbReference type="ChEBI" id="CHEBI:16810"/>
        <dbReference type="ChEBI" id="CHEBI:29985"/>
        <dbReference type="ChEBI" id="CHEBI:29991"/>
        <dbReference type="EC" id="2.6.1.1"/>
    </reaction>
</comment>
<dbReference type="InterPro" id="IPR004839">
    <property type="entry name" value="Aminotransferase_I/II_large"/>
</dbReference>
<name>A0A656Z3V7_BRUAN</name>
<proteinExistence type="inferred from homology"/>
<evidence type="ECO:0000259" key="8">
    <source>
        <dbReference type="Pfam" id="PF00155"/>
    </source>
</evidence>
<dbReference type="AlphaFoldDB" id="A0A656Z3V7"/>
<dbReference type="InterPro" id="IPR015422">
    <property type="entry name" value="PyrdxlP-dep_Trfase_small"/>
</dbReference>